<feature type="compositionally biased region" description="Polar residues" evidence="7">
    <location>
        <begin position="683"/>
        <end position="699"/>
    </location>
</feature>
<evidence type="ECO:0000259" key="10">
    <source>
        <dbReference type="SMART" id="SM01320"/>
    </source>
</evidence>
<dbReference type="GO" id="GO:0016020">
    <property type="term" value="C:membrane"/>
    <property type="evidence" value="ECO:0007669"/>
    <property type="project" value="UniProtKB-SubCell"/>
</dbReference>
<feature type="signal peptide" evidence="9">
    <location>
        <begin position="1"/>
        <end position="18"/>
    </location>
</feature>
<dbReference type="GO" id="GO:0055085">
    <property type="term" value="P:transmembrane transport"/>
    <property type="evidence" value="ECO:0007669"/>
    <property type="project" value="TreeGrafter"/>
</dbReference>
<dbReference type="GO" id="GO:0009272">
    <property type="term" value="P:fungal-type cell wall biogenesis"/>
    <property type="evidence" value="ECO:0007669"/>
    <property type="project" value="TreeGrafter"/>
</dbReference>
<evidence type="ECO:0000256" key="5">
    <source>
        <dbReference type="ARBA" id="ARBA00022989"/>
    </source>
</evidence>
<dbReference type="InterPro" id="IPR032800">
    <property type="entry name" value="TRP_N"/>
</dbReference>
<evidence type="ECO:0000256" key="1">
    <source>
        <dbReference type="ARBA" id="ARBA00004141"/>
    </source>
</evidence>
<name>A0A642V4K4_9ASCO</name>
<feature type="region of interest" description="Disordered" evidence="7">
    <location>
        <begin position="683"/>
        <end position="737"/>
    </location>
</feature>
<sequence>MVIVLQLLLLLLAQSVAGERVLKASSLVTCMENSLFSATNFEVVFTPSNRSISYEVSANVEISGKVSAEVEVYAYGFKIISEEIDPCKIGLSQLCPLNPGQFDINAHSELSRSIVDQVPGVAYTVPDIDAQVFVRVKDQQGKALACIQAELTNTKTVDQTAVKWVTAVIAGFGLLTSAIVSTWGNSYTAAHIATNALSLFGYFQSTVIVAMEAVDKVPPIAASWAQNLAWSMGLIRVTFMQKIFRWYVQATGGTPATNIAHPTISVLVQKRDQILNGVRQVHGRVRDFLNFVGADTFSDMPATLEKRADTTYAAKSTDTLLVIRGIKRLGYLTNIEVTSIVLTGFTFFVLICLAMAIVFGLIKLAVELFAKARPNHEGRFSYFRQNWRSMLKGAILRMVYIGFPNLLILSFWEFTQKDSAAVIVLAVFFFLLSAGILAWNAFKVFIIGQRSMASYQTPAYLLYSDPQVINKYGFLYIQFEAAHYYFIVVFLVYTFCKACFIGFAQASGKTQGLAIFLIELIFLAIVCWKRPYMDKATNVINIIICVIMTLNAFFFLFFSNLFGQPGSVSSIMGVLFFIINAAFSLILLIFTLVTCIMVLVTKHPDSRYKPAKDDRASFIQDHYQEGSGAAGELTALGDAARADHEGGSNHPSGIFEERTSSQYSDENPFIHGTEKTVTNNANQSYSQEADSTESVTNSPIIEKNHSRSDSNTNLQGGISRVKQKWPNFLKKKNQSDS</sequence>
<dbReference type="Pfam" id="PF06011">
    <property type="entry name" value="TRP"/>
    <property type="match status" value="1"/>
</dbReference>
<feature type="transmembrane region" description="Helical" evidence="8">
    <location>
        <begin position="420"/>
        <end position="442"/>
    </location>
</feature>
<evidence type="ECO:0000256" key="6">
    <source>
        <dbReference type="ARBA" id="ARBA00023136"/>
    </source>
</evidence>
<dbReference type="Pfam" id="PF14558">
    <property type="entry name" value="TRP_N"/>
    <property type="match status" value="1"/>
</dbReference>
<comment type="similarity">
    <text evidence="2">Belongs to the transient receptor potential (TRP) ion channel family.</text>
</comment>
<dbReference type="SMART" id="SM01320">
    <property type="entry name" value="TRP_N"/>
    <property type="match status" value="1"/>
</dbReference>
<proteinExistence type="inferred from homology"/>
<evidence type="ECO:0000313" key="12">
    <source>
        <dbReference type="Proteomes" id="UP000761534"/>
    </source>
</evidence>
<accession>A0A642V4K4</accession>
<evidence type="ECO:0000256" key="2">
    <source>
        <dbReference type="ARBA" id="ARBA00010642"/>
    </source>
</evidence>
<feature type="transmembrane region" description="Helical" evidence="8">
    <location>
        <begin position="540"/>
        <end position="562"/>
    </location>
</feature>
<dbReference type="InterPro" id="IPR040241">
    <property type="entry name" value="TRP_Flc/Pkd2-like"/>
</dbReference>
<evidence type="ECO:0000313" key="11">
    <source>
        <dbReference type="EMBL" id="KAA8911978.1"/>
    </source>
</evidence>
<dbReference type="InterPro" id="IPR010308">
    <property type="entry name" value="TRP_C"/>
</dbReference>
<dbReference type="OrthoDB" id="5212126at2759"/>
<evidence type="ECO:0000256" key="9">
    <source>
        <dbReference type="SAM" id="SignalP"/>
    </source>
</evidence>
<dbReference type="VEuPathDB" id="FungiDB:TRICI_003664"/>
<feature type="domain" description="ML-like" evidence="10">
    <location>
        <begin position="20"/>
        <end position="158"/>
    </location>
</feature>
<feature type="transmembrane region" description="Helical" evidence="8">
    <location>
        <begin position="484"/>
        <end position="504"/>
    </location>
</feature>
<reference evidence="11" key="1">
    <citation type="journal article" date="2019" name="G3 (Bethesda)">
        <title>Genome Assemblies of Two Rare Opportunistic Yeast Pathogens: Diutina rugosa (syn. Candida rugosa) and Trichomonascus ciferrii (syn. Candida ciferrii).</title>
        <authorList>
            <person name="Mixao V."/>
            <person name="Saus E."/>
            <person name="Hansen A.P."/>
            <person name="Lass-Florl C."/>
            <person name="Gabaldon T."/>
        </authorList>
    </citation>
    <scope>NUCLEOTIDE SEQUENCE</scope>
    <source>
        <strain evidence="11">CBS 4856</strain>
    </source>
</reference>
<evidence type="ECO:0000256" key="3">
    <source>
        <dbReference type="ARBA" id="ARBA00022692"/>
    </source>
</evidence>
<comment type="subcellular location">
    <subcellularLocation>
        <location evidence="1">Membrane</location>
        <topology evidence="1">Multi-pass membrane protein</topology>
    </subcellularLocation>
</comment>
<feature type="transmembrane region" description="Helical" evidence="8">
    <location>
        <begin position="340"/>
        <end position="366"/>
    </location>
</feature>
<gene>
    <name evidence="11" type="ORF">TRICI_003664</name>
</gene>
<keyword evidence="12" id="KW-1185">Reference proteome</keyword>
<dbReference type="PANTHER" id="PTHR31145">
    <property type="entry name" value="INTEGRAL MEMBRANE PROTEIN (AFU_ORTHOLOGUE AFUA_7G01610)"/>
    <property type="match status" value="1"/>
</dbReference>
<keyword evidence="6 8" id="KW-0472">Membrane</keyword>
<keyword evidence="5 8" id="KW-1133">Transmembrane helix</keyword>
<feature type="chain" id="PRO_5024839352" description="ML-like domain-containing protein" evidence="9">
    <location>
        <begin position="19"/>
        <end position="737"/>
    </location>
</feature>
<protein>
    <recommendedName>
        <fullName evidence="10">ML-like domain-containing protein</fullName>
    </recommendedName>
</protein>
<evidence type="ECO:0000256" key="7">
    <source>
        <dbReference type="SAM" id="MobiDB-lite"/>
    </source>
</evidence>
<dbReference type="Proteomes" id="UP000761534">
    <property type="component" value="Unassembled WGS sequence"/>
</dbReference>
<dbReference type="PANTHER" id="PTHR31145:SF4">
    <property type="entry name" value="FLAVIN CARRIER PROTEIN 1-RELATED"/>
    <property type="match status" value="1"/>
</dbReference>
<evidence type="ECO:0000256" key="8">
    <source>
        <dbReference type="SAM" id="Phobius"/>
    </source>
</evidence>
<keyword evidence="4 9" id="KW-0732">Signal</keyword>
<dbReference type="EMBL" id="SWFS01000267">
    <property type="protein sequence ID" value="KAA8911978.1"/>
    <property type="molecule type" value="Genomic_DNA"/>
</dbReference>
<evidence type="ECO:0000256" key="4">
    <source>
        <dbReference type="ARBA" id="ARBA00022729"/>
    </source>
</evidence>
<feature type="transmembrane region" description="Helical" evidence="8">
    <location>
        <begin position="574"/>
        <end position="600"/>
    </location>
</feature>
<keyword evidence="3 8" id="KW-0812">Transmembrane</keyword>
<feature type="transmembrane region" description="Helical" evidence="8">
    <location>
        <begin position="394"/>
        <end position="414"/>
    </location>
</feature>
<dbReference type="AlphaFoldDB" id="A0A642V4K4"/>
<organism evidence="11 12">
    <name type="scientific">Trichomonascus ciferrii</name>
    <dbReference type="NCBI Taxonomy" id="44093"/>
    <lineage>
        <taxon>Eukaryota</taxon>
        <taxon>Fungi</taxon>
        <taxon>Dikarya</taxon>
        <taxon>Ascomycota</taxon>
        <taxon>Saccharomycotina</taxon>
        <taxon>Dipodascomycetes</taxon>
        <taxon>Dipodascales</taxon>
        <taxon>Trichomonascaceae</taxon>
        <taxon>Trichomonascus</taxon>
        <taxon>Trichomonascus ciferrii complex</taxon>
    </lineage>
</organism>
<comment type="caution">
    <text evidence="11">The sequence shown here is derived from an EMBL/GenBank/DDBJ whole genome shotgun (WGS) entry which is preliminary data.</text>
</comment>
<feature type="transmembrane region" description="Helical" evidence="8">
    <location>
        <begin position="510"/>
        <end position="528"/>
    </location>
</feature>